<dbReference type="EMBL" id="GBXM01104735">
    <property type="protein sequence ID" value="JAH03842.1"/>
    <property type="molecule type" value="Transcribed_RNA"/>
</dbReference>
<dbReference type="AlphaFoldDB" id="A0A0E9PHV3"/>
<name>A0A0E9PHV3_ANGAN</name>
<protein>
    <submittedName>
        <fullName evidence="1">Uncharacterized protein</fullName>
    </submittedName>
</protein>
<proteinExistence type="predicted"/>
<organism evidence="1">
    <name type="scientific">Anguilla anguilla</name>
    <name type="common">European freshwater eel</name>
    <name type="synonym">Muraena anguilla</name>
    <dbReference type="NCBI Taxonomy" id="7936"/>
    <lineage>
        <taxon>Eukaryota</taxon>
        <taxon>Metazoa</taxon>
        <taxon>Chordata</taxon>
        <taxon>Craniata</taxon>
        <taxon>Vertebrata</taxon>
        <taxon>Euteleostomi</taxon>
        <taxon>Actinopterygii</taxon>
        <taxon>Neopterygii</taxon>
        <taxon>Teleostei</taxon>
        <taxon>Anguilliformes</taxon>
        <taxon>Anguillidae</taxon>
        <taxon>Anguilla</taxon>
    </lineage>
</organism>
<reference evidence="1" key="2">
    <citation type="journal article" date="2015" name="Fish Shellfish Immunol.">
        <title>Early steps in the European eel (Anguilla anguilla)-Vibrio vulnificus interaction in the gills: Role of the RtxA13 toxin.</title>
        <authorList>
            <person name="Callol A."/>
            <person name="Pajuelo D."/>
            <person name="Ebbesson L."/>
            <person name="Teles M."/>
            <person name="MacKenzie S."/>
            <person name="Amaro C."/>
        </authorList>
    </citation>
    <scope>NUCLEOTIDE SEQUENCE</scope>
</reference>
<reference evidence="1" key="1">
    <citation type="submission" date="2014-11" db="EMBL/GenBank/DDBJ databases">
        <authorList>
            <person name="Amaro Gonzalez C."/>
        </authorList>
    </citation>
    <scope>NUCLEOTIDE SEQUENCE</scope>
</reference>
<accession>A0A0E9PHV3</accession>
<evidence type="ECO:0000313" key="1">
    <source>
        <dbReference type="EMBL" id="JAH03842.1"/>
    </source>
</evidence>
<sequence length="25" mass="2953">MNTVCYSYEVLDRLCSKKTSSNQWP</sequence>